<keyword evidence="1" id="KW-1133">Transmembrane helix</keyword>
<organism evidence="2 3">
    <name type="scientific">Candidatus Faeciplasma gallinarum</name>
    <dbReference type="NCBI Taxonomy" id="2840799"/>
    <lineage>
        <taxon>Bacteria</taxon>
        <taxon>Bacillati</taxon>
        <taxon>Bacillota</taxon>
        <taxon>Clostridia</taxon>
        <taxon>Eubacteriales</taxon>
        <taxon>Oscillospiraceae</taxon>
        <taxon>Oscillospiraceae incertae sedis</taxon>
        <taxon>Candidatus Faeciplasma</taxon>
    </lineage>
</organism>
<comment type="caution">
    <text evidence="2">The sequence shown here is derived from an EMBL/GenBank/DDBJ whole genome shotgun (WGS) entry which is preliminary data.</text>
</comment>
<accession>A0A9D1EML2</accession>
<keyword evidence="1" id="KW-0472">Membrane</keyword>
<reference evidence="2" key="2">
    <citation type="journal article" date="2021" name="PeerJ">
        <title>Extensive microbial diversity within the chicken gut microbiome revealed by metagenomics and culture.</title>
        <authorList>
            <person name="Gilroy R."/>
            <person name="Ravi A."/>
            <person name="Getino M."/>
            <person name="Pursley I."/>
            <person name="Horton D.L."/>
            <person name="Alikhan N.F."/>
            <person name="Baker D."/>
            <person name="Gharbi K."/>
            <person name="Hall N."/>
            <person name="Watson M."/>
            <person name="Adriaenssens E.M."/>
            <person name="Foster-Nyarko E."/>
            <person name="Jarju S."/>
            <person name="Secka A."/>
            <person name="Antonio M."/>
            <person name="Oren A."/>
            <person name="Chaudhuri R.R."/>
            <person name="La Ragione R."/>
            <person name="Hildebrand F."/>
            <person name="Pallen M.J."/>
        </authorList>
    </citation>
    <scope>NUCLEOTIDE SEQUENCE</scope>
    <source>
        <strain evidence="2">CHK157-1446</strain>
    </source>
</reference>
<proteinExistence type="predicted"/>
<evidence type="ECO:0000313" key="3">
    <source>
        <dbReference type="Proteomes" id="UP000823982"/>
    </source>
</evidence>
<reference evidence="2" key="1">
    <citation type="submission" date="2020-10" db="EMBL/GenBank/DDBJ databases">
        <authorList>
            <person name="Gilroy R."/>
        </authorList>
    </citation>
    <scope>NUCLEOTIDE SEQUENCE</scope>
    <source>
        <strain evidence="2">CHK157-1446</strain>
    </source>
</reference>
<name>A0A9D1EML2_9FIRM</name>
<feature type="transmembrane region" description="Helical" evidence="1">
    <location>
        <begin position="12"/>
        <end position="35"/>
    </location>
</feature>
<evidence type="ECO:0000313" key="2">
    <source>
        <dbReference type="EMBL" id="HIS24218.1"/>
    </source>
</evidence>
<dbReference type="AlphaFoldDB" id="A0A9D1EML2"/>
<dbReference type="EMBL" id="DVIR01000024">
    <property type="protein sequence ID" value="HIS24218.1"/>
    <property type="molecule type" value="Genomic_DNA"/>
</dbReference>
<sequence length="86" mass="9641">MTESERKWLTALTLITLIAFIPMAVIYIQFLYVAIASGFTENTFDPQPRQHYSIDILEECSYEGGELPDNLPYVLGAEASLPEGKV</sequence>
<evidence type="ECO:0000256" key="1">
    <source>
        <dbReference type="SAM" id="Phobius"/>
    </source>
</evidence>
<protein>
    <submittedName>
        <fullName evidence="2">Uncharacterized protein</fullName>
    </submittedName>
</protein>
<gene>
    <name evidence="2" type="ORF">IAD01_02305</name>
</gene>
<dbReference type="Proteomes" id="UP000823982">
    <property type="component" value="Unassembled WGS sequence"/>
</dbReference>
<keyword evidence="1" id="KW-0812">Transmembrane</keyword>